<dbReference type="InterPro" id="IPR015424">
    <property type="entry name" value="PyrdxlP-dep_Trfase"/>
</dbReference>
<dbReference type="AlphaFoldDB" id="A0A0D4CJH2"/>
<organism evidence="10 11">
    <name type="scientific">Limosilactobacillus mucosae LM1</name>
    <dbReference type="NCBI Taxonomy" id="1130798"/>
    <lineage>
        <taxon>Bacteria</taxon>
        <taxon>Bacillati</taxon>
        <taxon>Bacillota</taxon>
        <taxon>Bacilli</taxon>
        <taxon>Lactobacillales</taxon>
        <taxon>Lactobacillaceae</taxon>
        <taxon>Limosilactobacillus</taxon>
    </lineage>
</organism>
<dbReference type="SUPFAM" id="SSF53383">
    <property type="entry name" value="PLP-dependent transferases"/>
    <property type="match status" value="1"/>
</dbReference>
<reference evidence="10 11" key="1">
    <citation type="journal article" date="2012" name="J. Bacteriol.">
        <title>Genome sequence of Lactobacillus mucosae LM1, isolated from piglet feces.</title>
        <authorList>
            <person name="Lee J.H."/>
            <person name="Valeriano V.D."/>
            <person name="Shin Y.R."/>
            <person name="Chae J.P."/>
            <person name="Kim G.B."/>
            <person name="Ham J.S."/>
            <person name="Chun J."/>
            <person name="Kang D.K."/>
        </authorList>
    </citation>
    <scope>NUCLEOTIDE SEQUENCE [LARGE SCALE GENOMIC DNA]</scope>
    <source>
        <strain evidence="10 11">LM1</strain>
    </source>
</reference>
<dbReference type="CDD" id="cd00614">
    <property type="entry name" value="CGS_like"/>
    <property type="match status" value="1"/>
</dbReference>
<dbReference type="GO" id="GO:0009086">
    <property type="term" value="P:methionine biosynthetic process"/>
    <property type="evidence" value="ECO:0007669"/>
    <property type="project" value="UniProtKB-KW"/>
</dbReference>
<dbReference type="GO" id="GO:0005737">
    <property type="term" value="C:cytoplasm"/>
    <property type="evidence" value="ECO:0007669"/>
    <property type="project" value="TreeGrafter"/>
</dbReference>
<dbReference type="STRING" id="1130798.LBLM1_02435"/>
<dbReference type="PANTHER" id="PTHR11808:SF50">
    <property type="entry name" value="CYSTATHIONINE BETA-LYASE"/>
    <property type="match status" value="1"/>
</dbReference>
<keyword evidence="6" id="KW-0486">Methionine biosynthesis</keyword>
<evidence type="ECO:0000256" key="9">
    <source>
        <dbReference type="RuleBase" id="RU362118"/>
    </source>
</evidence>
<evidence type="ECO:0000256" key="5">
    <source>
        <dbReference type="ARBA" id="ARBA00022898"/>
    </source>
</evidence>
<dbReference type="GO" id="GO:0030170">
    <property type="term" value="F:pyridoxal phosphate binding"/>
    <property type="evidence" value="ECO:0007669"/>
    <property type="project" value="InterPro"/>
</dbReference>
<dbReference type="InterPro" id="IPR015422">
    <property type="entry name" value="PyrdxlP-dep_Trfase_small"/>
</dbReference>
<keyword evidence="5 8" id="KW-0663">Pyridoxal phosphate</keyword>
<evidence type="ECO:0000313" key="11">
    <source>
        <dbReference type="Proteomes" id="UP000003645"/>
    </source>
</evidence>
<gene>
    <name evidence="10" type="ORF">LBLM1_02435</name>
</gene>
<dbReference type="RefSeq" id="WP_006500127.1">
    <property type="nucleotide sequence ID" value="NZ_CP011013.1"/>
</dbReference>
<protein>
    <recommendedName>
        <fullName evidence="3">cysteine-S-conjugate beta-lyase</fullName>
        <ecNumber evidence="3">4.4.1.13</ecNumber>
    </recommendedName>
</protein>
<accession>A0A0D4CJH2</accession>
<dbReference type="Gene3D" id="3.40.640.10">
    <property type="entry name" value="Type I PLP-dependent aspartate aminotransferase-like (Major domain)"/>
    <property type="match status" value="1"/>
</dbReference>
<dbReference type="KEGG" id="lmu:LBLM1_02435"/>
<dbReference type="HOGENOM" id="CLU_018986_2_0_9"/>
<name>A0A0D4CJH2_LIMMU</name>
<evidence type="ECO:0000313" key="10">
    <source>
        <dbReference type="EMBL" id="AJT50045.1"/>
    </source>
</evidence>
<evidence type="ECO:0000256" key="1">
    <source>
        <dbReference type="ARBA" id="ARBA00001933"/>
    </source>
</evidence>
<sequence length="381" mass="40984">MTEFNTRLVHGPAQNDNQTGAVNVPIYTSTTYRYPKIGAAVQYDYGRSGNPTRQYLEDQLAALEHGTRGLALSSGMAAIHTALAIFKAGDHIIVGDQIYGGTFRLLNQFFERWGLSATPVDTRDPAAIERAIQPNTKAVYFEPVTNPLLQVTSIAAVAKVAKKHDLLTIVDNTFLSPYLCQPLPLGADIVIHSATKYLAGHSDVSAGAVITNDEKLGDRLYFVQNALGAVLSPEDSNLVRRGLQTLSVRMDRQQANVKAIIAHLQPLPAVKKIYYPGLFGQPGYETLSSQAKGAGGVLSIELADDVDAVKFVDSLQLFQLAVSLGSVESLVELPSKMSHAELSPAEQLKAGITPGLIRLAVGIEDQRDLIADLDQALAKAV</sequence>
<dbReference type="PANTHER" id="PTHR11808">
    <property type="entry name" value="TRANS-SULFURATION ENZYME FAMILY MEMBER"/>
    <property type="match status" value="1"/>
</dbReference>
<evidence type="ECO:0000256" key="2">
    <source>
        <dbReference type="ARBA" id="ARBA00009077"/>
    </source>
</evidence>
<evidence type="ECO:0000256" key="6">
    <source>
        <dbReference type="ARBA" id="ARBA00023167"/>
    </source>
</evidence>
<dbReference type="EC" id="4.4.1.13" evidence="3"/>
<dbReference type="Proteomes" id="UP000003645">
    <property type="component" value="Chromosome"/>
</dbReference>
<evidence type="ECO:0000256" key="7">
    <source>
        <dbReference type="ARBA" id="ARBA00023239"/>
    </source>
</evidence>
<dbReference type="FunFam" id="3.40.640.10:FF:000009">
    <property type="entry name" value="Cystathionine gamma-synthase homolog"/>
    <property type="match status" value="1"/>
</dbReference>
<keyword evidence="7 10" id="KW-0456">Lyase</keyword>
<comment type="cofactor">
    <cofactor evidence="1 9">
        <name>pyridoxal 5'-phosphate</name>
        <dbReference type="ChEBI" id="CHEBI:597326"/>
    </cofactor>
</comment>
<dbReference type="InterPro" id="IPR015421">
    <property type="entry name" value="PyrdxlP-dep_Trfase_major"/>
</dbReference>
<proteinExistence type="inferred from homology"/>
<keyword evidence="4" id="KW-0028">Amino-acid biosynthesis</keyword>
<dbReference type="PIRSF" id="PIRSF001434">
    <property type="entry name" value="CGS"/>
    <property type="match status" value="1"/>
</dbReference>
<evidence type="ECO:0000256" key="3">
    <source>
        <dbReference type="ARBA" id="ARBA00012224"/>
    </source>
</evidence>
<dbReference type="Pfam" id="PF01053">
    <property type="entry name" value="Cys_Met_Meta_PP"/>
    <property type="match status" value="1"/>
</dbReference>
<comment type="similarity">
    <text evidence="2 9">Belongs to the trans-sulfuration enzymes family.</text>
</comment>
<dbReference type="GO" id="GO:0019346">
    <property type="term" value="P:transsulfuration"/>
    <property type="evidence" value="ECO:0007669"/>
    <property type="project" value="InterPro"/>
</dbReference>
<evidence type="ECO:0000256" key="4">
    <source>
        <dbReference type="ARBA" id="ARBA00022605"/>
    </source>
</evidence>
<dbReference type="InterPro" id="IPR054542">
    <property type="entry name" value="Cys_met_metab_PP"/>
</dbReference>
<dbReference type="EMBL" id="CP011013">
    <property type="protein sequence ID" value="AJT50045.1"/>
    <property type="molecule type" value="Genomic_DNA"/>
</dbReference>
<dbReference type="InterPro" id="IPR000277">
    <property type="entry name" value="Cys/Met-Metab_PyrdxlP-dep_enz"/>
</dbReference>
<dbReference type="PROSITE" id="PS00868">
    <property type="entry name" value="CYS_MET_METAB_PP"/>
    <property type="match status" value="1"/>
</dbReference>
<feature type="modified residue" description="N6-(pyridoxal phosphate)lysine" evidence="8">
    <location>
        <position position="196"/>
    </location>
</feature>
<evidence type="ECO:0000256" key="8">
    <source>
        <dbReference type="PIRSR" id="PIRSR001434-2"/>
    </source>
</evidence>
<dbReference type="GO" id="GO:0047804">
    <property type="term" value="F:cysteine-S-conjugate beta-lyase activity"/>
    <property type="evidence" value="ECO:0007669"/>
    <property type="project" value="UniProtKB-EC"/>
</dbReference>
<dbReference type="OrthoDB" id="9780685at2"/>
<dbReference type="Gene3D" id="3.90.1150.10">
    <property type="entry name" value="Aspartate Aminotransferase, domain 1"/>
    <property type="match status" value="1"/>
</dbReference>
<keyword evidence="11" id="KW-1185">Reference proteome</keyword>